<keyword evidence="2" id="KW-0067">ATP-binding</keyword>
<keyword evidence="1" id="KW-0547">Nucleotide-binding</keyword>
<organism evidence="5">
    <name type="scientific">Desulfatirhabdium butyrativorans</name>
    <dbReference type="NCBI Taxonomy" id="340467"/>
    <lineage>
        <taxon>Bacteria</taxon>
        <taxon>Pseudomonadati</taxon>
        <taxon>Thermodesulfobacteriota</taxon>
        <taxon>Desulfobacteria</taxon>
        <taxon>Desulfobacterales</taxon>
        <taxon>Desulfatirhabdiaceae</taxon>
        <taxon>Desulfatirhabdium</taxon>
    </lineage>
</organism>
<dbReference type="EMBL" id="DSUH01000074">
    <property type="protein sequence ID" value="HGU31915.1"/>
    <property type="molecule type" value="Genomic_DNA"/>
</dbReference>
<feature type="domain" description="Helicase ATP-binding" evidence="3">
    <location>
        <begin position="114"/>
        <end position="319"/>
    </location>
</feature>
<evidence type="ECO:0000256" key="2">
    <source>
        <dbReference type="ARBA" id="ARBA00022840"/>
    </source>
</evidence>
<dbReference type="GO" id="GO:0036297">
    <property type="term" value="P:interstrand cross-link repair"/>
    <property type="evidence" value="ECO:0007669"/>
    <property type="project" value="TreeGrafter"/>
</dbReference>
<dbReference type="InterPro" id="IPR018973">
    <property type="entry name" value="MZB"/>
</dbReference>
<comment type="caution">
    <text evidence="5">The sequence shown here is derived from an EMBL/GenBank/DDBJ whole genome shotgun (WGS) entry which is preliminary data.</text>
</comment>
<name>A0A7C4RMG0_9BACT</name>
<dbReference type="PANTHER" id="PTHR47957">
    <property type="entry name" value="ATP-DEPENDENT HELICASE HRQ1"/>
    <property type="match status" value="1"/>
</dbReference>
<evidence type="ECO:0000259" key="4">
    <source>
        <dbReference type="PROSITE" id="PS51194"/>
    </source>
</evidence>
<dbReference type="GO" id="GO:0005524">
    <property type="term" value="F:ATP binding"/>
    <property type="evidence" value="ECO:0007669"/>
    <property type="project" value="UniProtKB-KW"/>
</dbReference>
<dbReference type="InterPro" id="IPR027417">
    <property type="entry name" value="P-loop_NTPase"/>
</dbReference>
<dbReference type="SMART" id="SM00490">
    <property type="entry name" value="HELICc"/>
    <property type="match status" value="1"/>
</dbReference>
<dbReference type="Pfam" id="PF00271">
    <property type="entry name" value="Helicase_C"/>
    <property type="match status" value="1"/>
</dbReference>
<dbReference type="GO" id="GO:0006289">
    <property type="term" value="P:nucleotide-excision repair"/>
    <property type="evidence" value="ECO:0007669"/>
    <property type="project" value="TreeGrafter"/>
</dbReference>
<dbReference type="PROSITE" id="PS51192">
    <property type="entry name" value="HELICASE_ATP_BIND_1"/>
    <property type="match status" value="1"/>
</dbReference>
<dbReference type="SUPFAM" id="SSF52540">
    <property type="entry name" value="P-loop containing nucleoside triphosphate hydrolases"/>
    <property type="match status" value="1"/>
</dbReference>
<dbReference type="InterPro" id="IPR001650">
    <property type="entry name" value="Helicase_C-like"/>
</dbReference>
<dbReference type="PROSITE" id="PS51194">
    <property type="entry name" value="HELICASE_CTER"/>
    <property type="match status" value="1"/>
</dbReference>
<dbReference type="InterPro" id="IPR014001">
    <property type="entry name" value="Helicase_ATP-bd"/>
</dbReference>
<dbReference type="Pfam" id="PF09369">
    <property type="entry name" value="MZB"/>
    <property type="match status" value="1"/>
</dbReference>
<dbReference type="PANTHER" id="PTHR47957:SF3">
    <property type="entry name" value="ATP-DEPENDENT HELICASE HRQ1"/>
    <property type="match status" value="1"/>
</dbReference>
<accession>A0A7C4RMG0</accession>
<feature type="domain" description="Helicase C-terminal" evidence="4">
    <location>
        <begin position="1008"/>
        <end position="1161"/>
    </location>
</feature>
<reference evidence="5" key="1">
    <citation type="journal article" date="2020" name="mSystems">
        <title>Genome- and Community-Level Interaction Insights into Carbon Utilization and Element Cycling Functions of Hydrothermarchaeota in Hydrothermal Sediment.</title>
        <authorList>
            <person name="Zhou Z."/>
            <person name="Liu Y."/>
            <person name="Xu W."/>
            <person name="Pan J."/>
            <person name="Luo Z.H."/>
            <person name="Li M."/>
        </authorList>
    </citation>
    <scope>NUCLEOTIDE SEQUENCE [LARGE SCALE GENOMIC DNA]</scope>
    <source>
        <strain evidence="5">SpSt-477</strain>
    </source>
</reference>
<keyword evidence="5" id="KW-0378">Hydrolase</keyword>
<keyword evidence="5" id="KW-0347">Helicase</keyword>
<dbReference type="InterPro" id="IPR011545">
    <property type="entry name" value="DEAD/DEAH_box_helicase_dom"/>
</dbReference>
<dbReference type="GO" id="GO:0043138">
    <property type="term" value="F:3'-5' DNA helicase activity"/>
    <property type="evidence" value="ECO:0007669"/>
    <property type="project" value="TreeGrafter"/>
</dbReference>
<dbReference type="Pfam" id="PF00270">
    <property type="entry name" value="DEAD"/>
    <property type="match status" value="1"/>
</dbReference>
<dbReference type="Gene3D" id="3.40.50.300">
    <property type="entry name" value="P-loop containing nucleotide triphosphate hydrolases"/>
    <property type="match status" value="2"/>
</dbReference>
<dbReference type="SMART" id="SM00487">
    <property type="entry name" value="DEXDc"/>
    <property type="match status" value="1"/>
</dbReference>
<proteinExistence type="predicted"/>
<evidence type="ECO:0000313" key="5">
    <source>
        <dbReference type="EMBL" id="HGU31915.1"/>
    </source>
</evidence>
<evidence type="ECO:0000259" key="3">
    <source>
        <dbReference type="PROSITE" id="PS51192"/>
    </source>
</evidence>
<gene>
    <name evidence="5" type="ORF">ENS29_03550</name>
</gene>
<evidence type="ECO:0000256" key="1">
    <source>
        <dbReference type="ARBA" id="ARBA00022741"/>
    </source>
</evidence>
<protein>
    <submittedName>
        <fullName evidence="5">DEAD/DEAH box helicase</fullName>
    </submittedName>
</protein>
<dbReference type="GO" id="GO:0003676">
    <property type="term" value="F:nucleic acid binding"/>
    <property type="evidence" value="ECO:0007669"/>
    <property type="project" value="InterPro"/>
</dbReference>
<sequence length="1705" mass="193453">MSFNHYAELLPVLAHRAKTATISRLSFHHTLLRRHLSQVFDRPFGQPGSFLADPTFEAAFGWKTADVRLEDLSGNLLTPQLVEAMDAPSDESNGELRFPKDRSPYQHQLLSWRILRQEPPQSFIVASGTGSGKTECFLVPILDRLVRQYLDQGSRLIGVRTLFLYPLNALINNQRERLRAWTKAFGDKIRFCLYNGNTPENLPASEQQDHPNEVMDRQTLRKEPPPILVTNATMLEYMLVRTVDAPILAKSLGKLEWVVLDEAHTYIGSQAAEAALLIRRVLLAFGAEPKKVRFIATSATIGDPEGETGRQLKHFLAQIAGISPKKVHVVTGERMIPELKPIREQTALSIEPLEAIDADREASQRRYDALVHCTTAWNIRNLFIQNTTRAPVARLSDICSILFSQKGPYSREQQQEALRWIDLLSGTRNGEGIPFLPLRAHLFHQTLSGLWACADPRCPKKGNTLLDDAAWPFGILYFEPHKHCACGSPVYEVVWCNSCGSVFLLAGEERSYLGHYRPSLEADEFTLDIDPEVKIDEALEEGAEEEEPPTNRLPAARQHRVLIVNRRLQKTGELSIERMSRRIVDPSASTLTLLASEEESDKLTCPMCEETESPRGILLQFCRLSAPFLLGSILPTLLEYAPDGEKPADHPCRGRRLLSFSDSRQGTARMAAKLQQDAERNRVRSLIYHISLQHGRERSQGEIVRLAEEIHILEGIPSESRNQDIQQMIQKKRQELERLKKPAPISFQDLANALEKQGRDFDNMLRRYQTYAPNVFPETNGSLELAHMFLVREFGRRPKRMNNLETMGLVAVRYPALDKITSVPREVDDATSFDENTWRDFLKICLDFFVRANGCLAITRAWRNWLGIPFPQRQLVPWDHPETGRHQIRWPSARTRGPRLTLVRLLARVLRADIQDPFDIDRIDRVLQAAWNDLCRCQLLEQTGDGRMLPLEQLSFSPMNHAWICPITRRFLDTTLMQHTPYQPKTVSPQRTLCRHVDIPLYPEPFSGITDDLERIRRGREWLQSQAAIAELRQEGLWSNLNDRVIELAPYFTAAEHSAQQDSRTLARYEKDFKVGDINILSCSTTMEMGIDIGGIAQVGMNNVPPHPANYLQRAGRAGRRMEARALVMTLCKSNPLDQAVFQDTRWAFRATLPAPTVALDSPVIVQRHVHSLLLSRFLAFSLKISGQEPTKLTCGSFFLDSPSKAQQYIDWCRTTLKTTDATELADALTRLLRHSVFEKKDLQEILDTAALEMERIAAGWMHEWNSLEREKADIAKDDAKSPALGAVTIHQERLEGEYLLRELATRGYLPAYGFPTDIAAFDNLTFHALKQRKLQKQQAGREDNRYRRRELANRDVTTALREYAPGSEVVMDGLVYRSAGITLNWKIPADQQHVCEIQNIRFAWRCRHCGASGSSHSLEAAKRCSECDHTIAHVDIQKFLQPAGFAVDFFLDPKNDISILNYVPVEPPWVNASGTWHSLGKRFSLGRYRVTPQGHVYHQSRGEKGKGYALCLECGRAEPISEEGKLPKVFQQPHFKLRRSRQDGGTYCPGSRENWKIQMELSLGCEKWTDVCELHLKTEDGTWLNDRTAAMTIAVALRDALAESIGVQSVELGCTVKPVRSGKEDIRQAVLIFDHFASGYASNAGRLMKEMFQRARRRLQCPGNCEAACPQCVLDYDQRFVADDLDRHAALQVLTDGWLGRLGD</sequence>